<dbReference type="InterPro" id="IPR042271">
    <property type="entry name" value="Zinicin_2_N"/>
</dbReference>
<dbReference type="InterPro" id="IPR018766">
    <property type="entry name" value="Zinicin_2"/>
</dbReference>
<feature type="compositionally biased region" description="Low complexity" evidence="1">
    <location>
        <begin position="576"/>
        <end position="592"/>
    </location>
</feature>
<keyword evidence="3" id="KW-1185">Reference proteome</keyword>
<feature type="compositionally biased region" description="Low complexity" evidence="1">
    <location>
        <begin position="456"/>
        <end position="499"/>
    </location>
</feature>
<comment type="caution">
    <text evidence="2">The sequence shown here is derived from an EMBL/GenBank/DDBJ whole genome shotgun (WGS) entry which is preliminary data.</text>
</comment>
<dbReference type="PANTHER" id="PTHR39420">
    <property type="match status" value="1"/>
</dbReference>
<name>W5IHC6_SCAIO</name>
<feature type="region of interest" description="Disordered" evidence="1">
    <location>
        <begin position="555"/>
        <end position="615"/>
    </location>
</feature>
<dbReference type="Proteomes" id="UP000005777">
    <property type="component" value="Unassembled WGS sequence"/>
</dbReference>
<evidence type="ECO:0000256" key="1">
    <source>
        <dbReference type="SAM" id="MobiDB-lite"/>
    </source>
</evidence>
<dbReference type="HOGENOM" id="CLU_031872_0_0_11"/>
<evidence type="ECO:0008006" key="4">
    <source>
        <dbReference type="Google" id="ProtNLM"/>
    </source>
</evidence>
<evidence type="ECO:0000313" key="3">
    <source>
        <dbReference type="Proteomes" id="UP000005777"/>
    </source>
</evidence>
<dbReference type="NCBIfam" id="TIGR03624">
    <property type="entry name" value="putative hydrolase"/>
    <property type="match status" value="1"/>
</dbReference>
<proteinExistence type="predicted"/>
<evidence type="ECO:0000313" key="2">
    <source>
        <dbReference type="EMBL" id="EFG26233.1"/>
    </source>
</evidence>
<dbReference type="eggNOG" id="COG5282">
    <property type="taxonomic scope" value="Bacteria"/>
</dbReference>
<dbReference type="RefSeq" id="WP_006293706.1">
    <property type="nucleotide sequence ID" value="NZ_GG770226.1"/>
</dbReference>
<sequence>MSEEELHQWMIESFGPEQGEMAWQQLSSLPPEIREQLMSAPGGLPDPQEVHSLMDAFTTSGLSTMQDIDSMLDQGPINIKLASSIAHKMAQQNQKISSISAISGQQVRSAVSQANLWLDSIMEFNPPAGTVDVLTRDEWVSQALPRWAHFAAPVAKSMNQAMASVFSERLGGMMGGEITGMFAGPIPMPIPDDLKDPQKLMTILGNTTYAMQLGRAGGQLSSKILGGFDQGIALLPNPAGAMIPENIENYAQELNLSYTEVLEYLSLVEQAHARLFASVSWLMPQFDALIGKYARGITIDLDAMEEQLRQAEEMNPDSLAGAVDLSKVGMSDTPEQREALHSLENLMALVEGWVDTIVWRAGMAHIPHLNQLREMQRRERALGGPAEETFETLLGLQLKPKKMREAAELWETITLAEGQEGRDGRWSHPDLLPTLPEDALAAASAKDNQEARQLDQDLSQLLQSSSASSTSSAPSVSSASSAPPAASSTASAASTAEESVSGDEAKIDHQGSADMSAEDMSAEDNNPAGSKHEPKISGGIDWDAELDKLLASEGKSAADAIDAADDDSEAKKQNDSQKQNNQANNESGSDGQKSSDDDAENNENHEGDDDSQSQQ</sequence>
<organism evidence="2 3">
    <name type="scientific">Scardovia inopinata F0304</name>
    <dbReference type="NCBI Taxonomy" id="641146"/>
    <lineage>
        <taxon>Bacteria</taxon>
        <taxon>Bacillati</taxon>
        <taxon>Actinomycetota</taxon>
        <taxon>Actinomycetes</taxon>
        <taxon>Bifidobacteriales</taxon>
        <taxon>Bifidobacteriaceae</taxon>
        <taxon>Scardovia</taxon>
    </lineage>
</organism>
<gene>
    <name evidence="2" type="ORF">HMPREF9020_01315</name>
</gene>
<feature type="region of interest" description="Disordered" evidence="1">
    <location>
        <begin position="441"/>
        <end position="540"/>
    </location>
</feature>
<dbReference type="SUPFAM" id="SSF55486">
    <property type="entry name" value="Metalloproteases ('zincins'), catalytic domain"/>
    <property type="match status" value="1"/>
</dbReference>
<dbReference type="EMBL" id="ADCX01000012">
    <property type="protein sequence ID" value="EFG26233.1"/>
    <property type="molecule type" value="Genomic_DNA"/>
</dbReference>
<dbReference type="AlphaFoldDB" id="W5IHC6"/>
<feature type="compositionally biased region" description="Acidic residues" evidence="1">
    <location>
        <begin position="597"/>
        <end position="615"/>
    </location>
</feature>
<reference evidence="2 3" key="1">
    <citation type="submission" date="2012-01" db="EMBL/GenBank/DDBJ databases">
        <title>The Genome Sequence of Scardovia inopinata F0304.</title>
        <authorList>
            <consortium name="The Broad Institute Genome Sequencing Platform"/>
            <person name="Earl A."/>
            <person name="Ward D."/>
            <person name="Feldgarden M."/>
            <person name="Gevers D."/>
            <person name="Izard J."/>
            <person name="Baranova O.V."/>
            <person name="Blanton J.M."/>
            <person name="Tanner A.C."/>
            <person name="Dewhirst F.E."/>
            <person name="Young S.K."/>
            <person name="Zeng Q."/>
            <person name="Gargeya S."/>
            <person name="Fitzgerald M."/>
            <person name="Haas B."/>
            <person name="Abouelleil A."/>
            <person name="Alvarado L."/>
            <person name="Arachchi H.M."/>
            <person name="Berlin A."/>
            <person name="Chapman S.B."/>
            <person name="Gearin G."/>
            <person name="Goldberg J."/>
            <person name="Griggs A."/>
            <person name="Gujja S."/>
            <person name="Hansen M."/>
            <person name="Heiman D."/>
            <person name="Howarth C."/>
            <person name="Larimer J."/>
            <person name="Lui A."/>
            <person name="MacDonald P.J."/>
            <person name="McCowen C."/>
            <person name="Montmayeur A."/>
            <person name="Murphy C."/>
            <person name="Neiman D."/>
            <person name="Pearson M."/>
            <person name="Priest M."/>
            <person name="Roberts A."/>
            <person name="Saif S."/>
            <person name="Shea T."/>
            <person name="Sisk P."/>
            <person name="Stolte C."/>
            <person name="Sykes S."/>
            <person name="Wortman J."/>
            <person name="Nusbaum C."/>
            <person name="Birren B."/>
        </authorList>
    </citation>
    <scope>NUCLEOTIDE SEQUENCE [LARGE SCALE GENOMIC DNA]</scope>
    <source>
        <strain evidence="2 3">F0304</strain>
    </source>
</reference>
<dbReference type="Pfam" id="PF10103">
    <property type="entry name" value="Zincin_2"/>
    <property type="match status" value="1"/>
</dbReference>
<protein>
    <recommendedName>
        <fullName evidence="4">Hydrolase</fullName>
    </recommendedName>
</protein>
<dbReference type="Gene3D" id="1.20.150.30">
    <property type="entry name" value="Zincin-like metallopeptidase, N-terminal domain"/>
    <property type="match status" value="1"/>
</dbReference>
<accession>W5IHC6</accession>
<dbReference type="PANTHER" id="PTHR39420:SF2">
    <property type="entry name" value="HYDROLASE"/>
    <property type="match status" value="1"/>
</dbReference>